<dbReference type="Gene3D" id="3.10.350.10">
    <property type="entry name" value="LysM domain"/>
    <property type="match status" value="2"/>
</dbReference>
<keyword evidence="5" id="KW-1185">Reference proteome</keyword>
<dbReference type="PROSITE" id="PS51782">
    <property type="entry name" value="LYSM"/>
    <property type="match status" value="2"/>
</dbReference>
<feature type="region of interest" description="Disordered" evidence="1">
    <location>
        <begin position="142"/>
        <end position="207"/>
    </location>
</feature>
<feature type="domain" description="LysM" evidence="3">
    <location>
        <begin position="35"/>
        <end position="79"/>
    </location>
</feature>
<dbReference type="InterPro" id="IPR036779">
    <property type="entry name" value="LysM_dom_sf"/>
</dbReference>
<dbReference type="CDD" id="cd00118">
    <property type="entry name" value="LysM"/>
    <property type="match status" value="2"/>
</dbReference>
<comment type="caution">
    <text evidence="4">The sequence shown here is derived from an EMBL/GenBank/DDBJ whole genome shotgun (WGS) entry which is preliminary data.</text>
</comment>
<dbReference type="InterPro" id="IPR011055">
    <property type="entry name" value="Dup_hybrid_motif"/>
</dbReference>
<dbReference type="Pfam" id="PF01551">
    <property type="entry name" value="Peptidase_M23"/>
    <property type="match status" value="1"/>
</dbReference>
<dbReference type="CDD" id="cd12797">
    <property type="entry name" value="M23_peptidase"/>
    <property type="match status" value="1"/>
</dbReference>
<dbReference type="RefSeq" id="WP_109793353.1">
    <property type="nucleotide sequence ID" value="NZ_PHIG01000031.1"/>
</dbReference>
<protein>
    <submittedName>
        <fullName evidence="4">M23 family peptidase</fullName>
    </submittedName>
</protein>
<gene>
    <name evidence="4" type="ORF">CVT23_09990</name>
</gene>
<dbReference type="InterPro" id="IPR016047">
    <property type="entry name" value="M23ase_b-sheet_dom"/>
</dbReference>
<feature type="chain" id="PRO_5014760703" evidence="2">
    <location>
        <begin position="16"/>
        <end position="336"/>
    </location>
</feature>
<dbReference type="PANTHER" id="PTHR21666:SF270">
    <property type="entry name" value="MUREIN HYDROLASE ACTIVATOR ENVC"/>
    <property type="match status" value="1"/>
</dbReference>
<keyword evidence="2" id="KW-0732">Signal</keyword>
<sequence length="336" mass="35425">MVIRLGLLLALFAAAACGPRTTPAPVHDANSNLGGVVLVRQGDTAWGIARKTGVPVRDLIEANGLQPPYTLHIGQRLFVPDLRLHRVETGESLSTIAERYDVGRYELARLNEIGPPHRVHPRQILRIPGGSRVEPAIRVARAVAPPPLPPPRPRDFDPRPASSVQVAELPSRPPEAQPSVTTSPAAGRTDVATAPRPPATPPAPPGLIWPVSGRVISGFGPKPGGLHNDGVNIAAPRGARVIAAESGTVVYAGNELRGFGNLILIRHGDGLTTAYAHLDDMLVERGRKVSRGDPIATVGTSGGVNPAQLHFEIRKGRKALDPRKELGSLPVAASAS</sequence>
<evidence type="ECO:0000313" key="4">
    <source>
        <dbReference type="EMBL" id="PJK30080.1"/>
    </source>
</evidence>
<reference evidence="4 5" key="1">
    <citation type="submission" date="2017-11" db="EMBL/GenBank/DDBJ databases">
        <title>Draft genome sequence of Rhizobiales bacterium SY3-13.</title>
        <authorList>
            <person name="Sun C."/>
        </authorList>
    </citation>
    <scope>NUCLEOTIDE SEQUENCE [LARGE SCALE GENOMIC DNA]</scope>
    <source>
        <strain evidence="4 5">SY3-13</strain>
    </source>
</reference>
<feature type="signal peptide" evidence="2">
    <location>
        <begin position="1"/>
        <end position="15"/>
    </location>
</feature>
<dbReference type="InterPro" id="IPR050570">
    <property type="entry name" value="Cell_wall_metabolism_enzyme"/>
</dbReference>
<dbReference type="EMBL" id="PHIG01000031">
    <property type="protein sequence ID" value="PJK30080.1"/>
    <property type="molecule type" value="Genomic_DNA"/>
</dbReference>
<proteinExistence type="predicted"/>
<dbReference type="AlphaFoldDB" id="A0A2M9G302"/>
<evidence type="ECO:0000256" key="1">
    <source>
        <dbReference type="SAM" id="MobiDB-lite"/>
    </source>
</evidence>
<dbReference type="Proteomes" id="UP000229498">
    <property type="component" value="Unassembled WGS sequence"/>
</dbReference>
<dbReference type="PANTHER" id="PTHR21666">
    <property type="entry name" value="PEPTIDASE-RELATED"/>
    <property type="match status" value="1"/>
</dbReference>
<evidence type="ECO:0000313" key="5">
    <source>
        <dbReference type="Proteomes" id="UP000229498"/>
    </source>
</evidence>
<evidence type="ECO:0000259" key="3">
    <source>
        <dbReference type="PROSITE" id="PS51782"/>
    </source>
</evidence>
<dbReference type="SUPFAM" id="SSF51261">
    <property type="entry name" value="Duplicated hybrid motif"/>
    <property type="match status" value="1"/>
</dbReference>
<dbReference type="Pfam" id="PF01476">
    <property type="entry name" value="LysM"/>
    <property type="match status" value="2"/>
</dbReference>
<dbReference type="SUPFAM" id="SSF54106">
    <property type="entry name" value="LysM domain"/>
    <property type="match status" value="2"/>
</dbReference>
<accession>A0A2M9G302</accession>
<dbReference type="GO" id="GO:0004222">
    <property type="term" value="F:metalloendopeptidase activity"/>
    <property type="evidence" value="ECO:0007669"/>
    <property type="project" value="TreeGrafter"/>
</dbReference>
<dbReference type="Gene3D" id="2.70.70.10">
    <property type="entry name" value="Glucose Permease (Domain IIA)"/>
    <property type="match status" value="1"/>
</dbReference>
<evidence type="ECO:0000256" key="2">
    <source>
        <dbReference type="SAM" id="SignalP"/>
    </source>
</evidence>
<dbReference type="PROSITE" id="PS51257">
    <property type="entry name" value="PROKAR_LIPOPROTEIN"/>
    <property type="match status" value="1"/>
</dbReference>
<feature type="compositionally biased region" description="Pro residues" evidence="1">
    <location>
        <begin position="195"/>
        <end position="207"/>
    </location>
</feature>
<organism evidence="4 5">
    <name type="scientific">Minwuia thermotolerans</name>
    <dbReference type="NCBI Taxonomy" id="2056226"/>
    <lineage>
        <taxon>Bacteria</taxon>
        <taxon>Pseudomonadati</taxon>
        <taxon>Pseudomonadota</taxon>
        <taxon>Alphaproteobacteria</taxon>
        <taxon>Minwuiales</taxon>
        <taxon>Minwuiaceae</taxon>
        <taxon>Minwuia</taxon>
    </lineage>
</organism>
<name>A0A2M9G302_9PROT</name>
<dbReference type="OrthoDB" id="9795421at2"/>
<feature type="domain" description="LysM" evidence="3">
    <location>
        <begin position="83"/>
        <end position="127"/>
    </location>
</feature>
<dbReference type="InterPro" id="IPR018392">
    <property type="entry name" value="LysM"/>
</dbReference>
<dbReference type="SMART" id="SM00257">
    <property type="entry name" value="LysM"/>
    <property type="match status" value="2"/>
</dbReference>